<keyword evidence="4" id="KW-1185">Reference proteome</keyword>
<evidence type="ECO:0000259" key="2">
    <source>
        <dbReference type="Pfam" id="PF01757"/>
    </source>
</evidence>
<dbReference type="InterPro" id="IPR050879">
    <property type="entry name" value="Acyltransferase_3"/>
</dbReference>
<keyword evidence="1" id="KW-1133">Transmembrane helix</keyword>
<feature type="domain" description="Acyltransferase 3" evidence="2">
    <location>
        <begin position="61"/>
        <end position="418"/>
    </location>
</feature>
<keyword evidence="1" id="KW-0812">Transmembrane</keyword>
<keyword evidence="3" id="KW-0808">Transferase</keyword>
<evidence type="ECO:0000313" key="4">
    <source>
        <dbReference type="Proteomes" id="UP001629113"/>
    </source>
</evidence>
<proteinExistence type="predicted"/>
<feature type="transmembrane region" description="Helical" evidence="1">
    <location>
        <begin position="262"/>
        <end position="290"/>
    </location>
</feature>
<organism evidence="3 4">
    <name type="scientific">Phlyctema vagabunda</name>
    <dbReference type="NCBI Taxonomy" id="108571"/>
    <lineage>
        <taxon>Eukaryota</taxon>
        <taxon>Fungi</taxon>
        <taxon>Dikarya</taxon>
        <taxon>Ascomycota</taxon>
        <taxon>Pezizomycotina</taxon>
        <taxon>Leotiomycetes</taxon>
        <taxon>Helotiales</taxon>
        <taxon>Dermateaceae</taxon>
        <taxon>Phlyctema</taxon>
    </lineage>
</organism>
<dbReference type="Proteomes" id="UP001629113">
    <property type="component" value="Unassembled WGS sequence"/>
</dbReference>
<dbReference type="GO" id="GO:0016746">
    <property type="term" value="F:acyltransferase activity"/>
    <property type="evidence" value="ECO:0007669"/>
    <property type="project" value="UniProtKB-KW"/>
</dbReference>
<feature type="transmembrane region" description="Helical" evidence="1">
    <location>
        <begin position="389"/>
        <end position="409"/>
    </location>
</feature>
<dbReference type="PANTHER" id="PTHR23028">
    <property type="entry name" value="ACETYLTRANSFERASE"/>
    <property type="match status" value="1"/>
</dbReference>
<keyword evidence="3" id="KW-0012">Acyltransferase</keyword>
<sequence>MGTPQLHSPVEYESILETGQWNDKQQYTKSTIHSVLSWCLDVIRPAIFTRSGPKKQLGRTAYLDGLRGFAAFLVYWHHHQLWARTEIFADQIFENAYGYDNRFYFACLPVVRTFFTGGHLAVSVFFLISGYVLSAKPLALIYSGEFVKLGDNLASAFFRRWIRLHLPLLGTSFFYMTSWHVFGIWTISPEQKINYSGELWNWYTEFKNFTFVFRTGGDSWFTYNYHSWSIPIEFRGSIIIYTTLLAFSRCTRDMRLLGQAALIFYFMYIADGWFGAMFVAGMLLCELDLLSRNNNLPNFLTMPSLAPYKKLINYGVLLVGLILGGVPSHGRDEEVLRGSPGWHYLSKLKPQAVFDYKWFYLFWAAICVMVASPRIPLLKRFFETRFCQYLGQISFALYLMHGPVLWTLGDRLYAATGWYKQEHTVHTPAWVNIFPLSKGGPMGLELSFLLPHLILLPFTLWLAEVVTKVFDKPSVTFSQWAYRKTLAPST</sequence>
<gene>
    <name evidence="3" type="ORF">PVAG01_04925</name>
</gene>
<protein>
    <submittedName>
        <fullName evidence="3">Acyltransferase</fullName>
    </submittedName>
</protein>
<dbReference type="Pfam" id="PF01757">
    <property type="entry name" value="Acyl_transf_3"/>
    <property type="match status" value="1"/>
</dbReference>
<dbReference type="InterPro" id="IPR002656">
    <property type="entry name" value="Acyl_transf_3_dom"/>
</dbReference>
<dbReference type="PANTHER" id="PTHR23028:SF125">
    <property type="entry name" value="ACYLTRANSFERASE"/>
    <property type="match status" value="1"/>
</dbReference>
<evidence type="ECO:0000256" key="1">
    <source>
        <dbReference type="SAM" id="Phobius"/>
    </source>
</evidence>
<keyword evidence="1" id="KW-0472">Membrane</keyword>
<accession>A0ABR4PIM6</accession>
<reference evidence="3 4" key="1">
    <citation type="submission" date="2024-06" db="EMBL/GenBank/DDBJ databases">
        <title>Complete genome of Phlyctema vagabunda strain 19-DSS-EL-015.</title>
        <authorList>
            <person name="Fiorenzani C."/>
        </authorList>
    </citation>
    <scope>NUCLEOTIDE SEQUENCE [LARGE SCALE GENOMIC DNA]</scope>
    <source>
        <strain evidence="3 4">19-DSS-EL-015</strain>
    </source>
</reference>
<evidence type="ECO:0000313" key="3">
    <source>
        <dbReference type="EMBL" id="KAL3423178.1"/>
    </source>
</evidence>
<feature type="transmembrane region" description="Helical" evidence="1">
    <location>
        <begin position="114"/>
        <end position="133"/>
    </location>
</feature>
<comment type="caution">
    <text evidence="3">The sequence shown here is derived from an EMBL/GenBank/DDBJ whole genome shotgun (WGS) entry which is preliminary data.</text>
</comment>
<feature type="transmembrane region" description="Helical" evidence="1">
    <location>
        <begin position="358"/>
        <end position="377"/>
    </location>
</feature>
<feature type="transmembrane region" description="Helical" evidence="1">
    <location>
        <begin position="446"/>
        <end position="463"/>
    </location>
</feature>
<dbReference type="EMBL" id="JBFCZG010000004">
    <property type="protein sequence ID" value="KAL3423178.1"/>
    <property type="molecule type" value="Genomic_DNA"/>
</dbReference>
<feature type="transmembrane region" description="Helical" evidence="1">
    <location>
        <begin position="166"/>
        <end position="187"/>
    </location>
</feature>
<name>A0ABR4PIM6_9HELO</name>